<feature type="signal peptide" evidence="2">
    <location>
        <begin position="1"/>
        <end position="32"/>
    </location>
</feature>
<evidence type="ECO:0000313" key="4">
    <source>
        <dbReference type="Proteomes" id="UP000290365"/>
    </source>
</evidence>
<dbReference type="GO" id="GO:0004180">
    <property type="term" value="F:carboxypeptidase activity"/>
    <property type="evidence" value="ECO:0007669"/>
    <property type="project" value="UniProtKB-KW"/>
</dbReference>
<sequence>MIKPNKCLNLCLAFIFGLLLCGLPLFALPAQAAGGSGHISGQLVDGTNNNAPLAEQKVTLQVAQGDSARDLSTTTTDAHGNFAFSNLSTDKTLSYAAYINYKGAQYITDLVALDSKPEQQLKLTVYEPTQDPSKLAIVQATVLIHEPDPHTGTVTVSQLFDFKNLDTRSFVGSLDASQGKPKALFFSLPQGARNISLNKGFGGYKAIAIDKGFATNAAVLPGDNEFSLSFEVPATSPTYNYRYVAMYPTVALSFLVAPALHAQPDKLTAQGTVTADQHPYQLYRATGLLARQEVGMKLEGLAVSTPSAQVNTGNIWLIVALLVVVAVLFVGFFLYRARRMQAAPKAKTGQAKAVPDGKKTKSTDRRQILLNELLELDKDFEAGKLSKAVYQERRAKAKARLRSVMREEEAAQR</sequence>
<proteinExistence type="predicted"/>
<reference evidence="3 4" key="1">
    <citation type="submission" date="2019-01" db="EMBL/GenBank/DDBJ databases">
        <title>Ktedonosporobacter rubrisoli SCAWS-G2.</title>
        <authorList>
            <person name="Huang Y."/>
            <person name="Yan B."/>
        </authorList>
    </citation>
    <scope>NUCLEOTIDE SEQUENCE [LARGE SCALE GENOMIC DNA]</scope>
    <source>
        <strain evidence="3 4">SCAWS-G2</strain>
    </source>
</reference>
<keyword evidence="1" id="KW-0812">Transmembrane</keyword>
<keyword evidence="3" id="KW-0121">Carboxypeptidase</keyword>
<dbReference type="EMBL" id="CP035758">
    <property type="protein sequence ID" value="QBD81223.1"/>
    <property type="molecule type" value="Genomic_DNA"/>
</dbReference>
<keyword evidence="3" id="KW-0378">Hydrolase</keyword>
<keyword evidence="4" id="KW-1185">Reference proteome</keyword>
<protein>
    <submittedName>
        <fullName evidence="3">Carboxypeptidase regulatory-like domain-containing protein</fullName>
    </submittedName>
</protein>
<dbReference type="AlphaFoldDB" id="A0A4P6K0A4"/>
<keyword evidence="1" id="KW-0472">Membrane</keyword>
<keyword evidence="1" id="KW-1133">Transmembrane helix</keyword>
<dbReference type="OrthoDB" id="148365at2"/>
<feature type="chain" id="PRO_5020810092" evidence="2">
    <location>
        <begin position="33"/>
        <end position="413"/>
    </location>
</feature>
<keyword evidence="3" id="KW-0645">Protease</keyword>
<dbReference type="RefSeq" id="WP_129892284.1">
    <property type="nucleotide sequence ID" value="NZ_CP035758.1"/>
</dbReference>
<evidence type="ECO:0000256" key="1">
    <source>
        <dbReference type="SAM" id="Phobius"/>
    </source>
</evidence>
<dbReference type="Proteomes" id="UP000290365">
    <property type="component" value="Chromosome"/>
</dbReference>
<evidence type="ECO:0000256" key="2">
    <source>
        <dbReference type="SAM" id="SignalP"/>
    </source>
</evidence>
<feature type="transmembrane region" description="Helical" evidence="1">
    <location>
        <begin position="315"/>
        <end position="335"/>
    </location>
</feature>
<organism evidence="3 4">
    <name type="scientific">Ktedonosporobacter rubrisoli</name>
    <dbReference type="NCBI Taxonomy" id="2509675"/>
    <lineage>
        <taxon>Bacteria</taxon>
        <taxon>Bacillati</taxon>
        <taxon>Chloroflexota</taxon>
        <taxon>Ktedonobacteria</taxon>
        <taxon>Ktedonobacterales</taxon>
        <taxon>Ktedonosporobacteraceae</taxon>
        <taxon>Ktedonosporobacter</taxon>
    </lineage>
</organism>
<dbReference type="KEGG" id="kbs:EPA93_36705"/>
<keyword evidence="2" id="KW-0732">Signal</keyword>
<evidence type="ECO:0000313" key="3">
    <source>
        <dbReference type="EMBL" id="QBD81223.1"/>
    </source>
</evidence>
<accession>A0A4P6K0A4</accession>
<name>A0A4P6K0A4_KTERU</name>
<gene>
    <name evidence="3" type="ORF">EPA93_36705</name>
</gene>